<evidence type="ECO:0000313" key="2">
    <source>
        <dbReference type="Proteomes" id="UP000198984"/>
    </source>
</evidence>
<dbReference type="STRING" id="573321.SAMN04488505_11012"/>
<keyword evidence="2" id="KW-1185">Reference proteome</keyword>
<reference evidence="1 2" key="1">
    <citation type="submission" date="2016-10" db="EMBL/GenBank/DDBJ databases">
        <authorList>
            <person name="de Groot N.N."/>
        </authorList>
    </citation>
    <scope>NUCLEOTIDE SEQUENCE [LARGE SCALE GENOMIC DNA]</scope>
    <source>
        <strain evidence="1 2">DSM 21039</strain>
    </source>
</reference>
<proteinExistence type="predicted"/>
<dbReference type="OrthoDB" id="9931270at2"/>
<dbReference type="EMBL" id="FOBB01000010">
    <property type="protein sequence ID" value="SEN38137.1"/>
    <property type="molecule type" value="Genomic_DNA"/>
</dbReference>
<dbReference type="AlphaFoldDB" id="A0A1H8G3R2"/>
<gene>
    <name evidence="1" type="ORF">SAMN04488505_11012</name>
</gene>
<evidence type="ECO:0000313" key="1">
    <source>
        <dbReference type="EMBL" id="SEN38137.1"/>
    </source>
</evidence>
<protein>
    <submittedName>
        <fullName evidence="1">Uncharacterized protein</fullName>
    </submittedName>
</protein>
<accession>A0A1H8G3R2</accession>
<dbReference type="Proteomes" id="UP000198984">
    <property type="component" value="Unassembled WGS sequence"/>
</dbReference>
<dbReference type="RefSeq" id="WP_156093029.1">
    <property type="nucleotide sequence ID" value="NZ_FOBB01000010.1"/>
</dbReference>
<sequence length="48" mass="5470">MKKKASQKLQIVKIKISKLSKTNAPAENKQRTLPTTQFISCGETYWVC</sequence>
<name>A0A1H8G3R2_9BACT</name>
<organism evidence="1 2">
    <name type="scientific">Chitinophaga rupis</name>
    <dbReference type="NCBI Taxonomy" id="573321"/>
    <lineage>
        <taxon>Bacteria</taxon>
        <taxon>Pseudomonadati</taxon>
        <taxon>Bacteroidota</taxon>
        <taxon>Chitinophagia</taxon>
        <taxon>Chitinophagales</taxon>
        <taxon>Chitinophagaceae</taxon>
        <taxon>Chitinophaga</taxon>
    </lineage>
</organism>